<keyword evidence="2 5" id="KW-0378">Hydrolase</keyword>
<sequence>MNMKKKLAGVALVLAAVSLMSVQPVEACTRAVYIGPDQMVVTGRTMDWKEDIMTNIYVFPRGIQRMGHNKEKTVNWTSKYGSVIATGYDIGTCDGMNEKGLVASLLFLPESIYSLPGDTRPAMGISIWTQYVLDNFATVREAVDELKKETFRIDAPRMPNGGPESTLHLAITDETGNTAVLEYLDGKLSIHEGKEYRVMTNSPRYEQQLAINDYWKEIGGLQMLPGTNRASDRFVRASFYIHAIPQIADAKIAVSSVLSVMRNVSVPFGINTPEKPYISSTRWRSVSDQKNKVYYFESTLTPNLFWLDLKKIDFSPKAGIKKLSLTKGEIYAGDAVKDLKDSQSFTFLFETPVM</sequence>
<keyword evidence="3" id="KW-0732">Signal</keyword>
<dbReference type="InterPro" id="IPR052193">
    <property type="entry name" value="Peptidase_C59"/>
</dbReference>
<dbReference type="EC" id="3.5.1.-" evidence="5"/>
<dbReference type="SUPFAM" id="SSF56235">
    <property type="entry name" value="N-terminal nucleophile aminohydrolases (Ntn hydrolases)"/>
    <property type="match status" value="1"/>
</dbReference>
<comment type="similarity">
    <text evidence="1">Belongs to the peptidase C59 family.</text>
</comment>
<proteinExistence type="inferred from homology"/>
<protein>
    <submittedName>
        <fullName evidence="5">Linear amide C-N hydrolase, choloylglycine hydrolase family protein</fullName>
        <ecNumber evidence="5">3.5.1.-</ecNumber>
    </submittedName>
</protein>
<evidence type="ECO:0000256" key="3">
    <source>
        <dbReference type="SAM" id="SignalP"/>
    </source>
</evidence>
<evidence type="ECO:0000259" key="4">
    <source>
        <dbReference type="Pfam" id="PF02275"/>
    </source>
</evidence>
<dbReference type="InterPro" id="IPR029055">
    <property type="entry name" value="Ntn_hydrolases_N"/>
</dbReference>
<reference evidence="5 6" key="1">
    <citation type="submission" date="2007-03" db="EMBL/GenBank/DDBJ databases">
        <authorList>
            <person name="Fulton L."/>
            <person name="Clifton S."/>
            <person name="Fulton B."/>
            <person name="Xu J."/>
            <person name="Minx P."/>
            <person name="Pepin K.H."/>
            <person name="Johnson M."/>
            <person name="Thiruvilangam P."/>
            <person name="Bhonagiri V."/>
            <person name="Nash W.E."/>
            <person name="Mardis E.R."/>
            <person name="Wilson R.K."/>
        </authorList>
    </citation>
    <scope>NUCLEOTIDE SEQUENCE [LARGE SCALE GENOMIC DNA]</scope>
    <source>
        <strain evidence="6">ATCC 8483 / DSM 1896 / JCM 5824 / BCRC 10623 / CCUG 4943 / NCTC 11153</strain>
    </source>
</reference>
<organism evidence="5 6">
    <name type="scientific">Bacteroides ovatus (strain ATCC 8483 / DSM 1896 / JCM 5824 / BCRC 10623 / CCUG 4943 / NCTC 11153)</name>
    <dbReference type="NCBI Taxonomy" id="411476"/>
    <lineage>
        <taxon>Bacteria</taxon>
        <taxon>Pseudomonadati</taxon>
        <taxon>Bacteroidota</taxon>
        <taxon>Bacteroidia</taxon>
        <taxon>Bacteroidales</taxon>
        <taxon>Bacteroidaceae</taxon>
        <taxon>Bacteroides</taxon>
    </lineage>
</organism>
<feature type="chain" id="PRO_5042971547" evidence="3">
    <location>
        <begin position="28"/>
        <end position="354"/>
    </location>
</feature>
<comment type="caution">
    <text evidence="5">The sequence shown here is derived from an EMBL/GenBank/DDBJ whole genome shotgun (WGS) entry which is preliminary data.</text>
</comment>
<evidence type="ECO:0000313" key="5">
    <source>
        <dbReference type="EMBL" id="EDO11390.1"/>
    </source>
</evidence>
<dbReference type="EMBL" id="AAXF02000050">
    <property type="protein sequence ID" value="EDO11390.1"/>
    <property type="molecule type" value="Genomic_DNA"/>
</dbReference>
<dbReference type="Gene3D" id="3.60.60.10">
    <property type="entry name" value="Penicillin V Acylase, Chain A"/>
    <property type="match status" value="1"/>
</dbReference>
<reference evidence="6" key="2">
    <citation type="submission" date="2007-04" db="EMBL/GenBank/DDBJ databases">
        <title>Draft genome sequence of Bacteroides ovatus (ATCC 8483).</title>
        <authorList>
            <person name="Sudarsanam P."/>
            <person name="Ley R."/>
            <person name="Guruge J."/>
            <person name="Turnbaugh P.J."/>
            <person name="Mahowald M."/>
            <person name="Liep D."/>
            <person name="Gordon J."/>
        </authorList>
    </citation>
    <scope>NUCLEOTIDE SEQUENCE [LARGE SCALE GENOMIC DNA]</scope>
    <source>
        <strain evidence="6">ATCC 8483 / DSM 1896 / JCM 5824 / BCRC 10623 / CCUG 4943 / NCTC 11153</strain>
    </source>
</reference>
<evidence type="ECO:0000313" key="6">
    <source>
        <dbReference type="Proteomes" id="UP000005475"/>
    </source>
</evidence>
<dbReference type="CDD" id="cd01902">
    <property type="entry name" value="Ntn_CGH"/>
    <property type="match status" value="1"/>
</dbReference>
<dbReference type="Pfam" id="PF02275">
    <property type="entry name" value="CBAH"/>
    <property type="match status" value="1"/>
</dbReference>
<feature type="signal peptide" evidence="3">
    <location>
        <begin position="1"/>
        <end position="27"/>
    </location>
</feature>
<gene>
    <name evidence="5" type="ORF">BACOVA_03294</name>
</gene>
<accession>A0AAN3D919</accession>
<dbReference type="PANTHER" id="PTHR35527">
    <property type="entry name" value="CHOLOYLGLYCINE HYDROLASE"/>
    <property type="match status" value="1"/>
</dbReference>
<evidence type="ECO:0000256" key="1">
    <source>
        <dbReference type="ARBA" id="ARBA00006625"/>
    </source>
</evidence>
<feature type="domain" description="Choloylglycine hydrolase/NAAA C-terminal" evidence="4">
    <location>
        <begin position="28"/>
        <end position="313"/>
    </location>
</feature>
<dbReference type="InterPro" id="IPR029132">
    <property type="entry name" value="CBAH/NAAA_C"/>
</dbReference>
<evidence type="ECO:0000256" key="2">
    <source>
        <dbReference type="ARBA" id="ARBA00022801"/>
    </source>
</evidence>
<name>A0AAN3D919_BACO1</name>
<dbReference type="GO" id="GO:0016787">
    <property type="term" value="F:hydrolase activity"/>
    <property type="evidence" value="ECO:0007669"/>
    <property type="project" value="UniProtKB-KW"/>
</dbReference>
<dbReference type="PANTHER" id="PTHR35527:SF2">
    <property type="entry name" value="HYDROLASE"/>
    <property type="match status" value="1"/>
</dbReference>
<dbReference type="Proteomes" id="UP000005475">
    <property type="component" value="Unassembled WGS sequence"/>
</dbReference>
<dbReference type="AlphaFoldDB" id="A0AAN3D919"/>